<dbReference type="SUPFAM" id="SSF101790">
    <property type="entry name" value="Aminomethyltransferase beta-barrel domain"/>
    <property type="match status" value="1"/>
</dbReference>
<dbReference type="InterPro" id="IPR032503">
    <property type="entry name" value="FAO_M"/>
</dbReference>
<proteinExistence type="inferred from homology"/>
<dbReference type="InterPro" id="IPR006076">
    <property type="entry name" value="FAD-dep_OxRdtase"/>
</dbReference>
<feature type="domain" description="FAD dependent oxidoreductase" evidence="3">
    <location>
        <begin position="7"/>
        <end position="364"/>
    </location>
</feature>
<dbReference type="Pfam" id="PF08669">
    <property type="entry name" value="GCV_T_C"/>
    <property type="match status" value="1"/>
</dbReference>
<evidence type="ECO:0000259" key="6">
    <source>
        <dbReference type="Pfam" id="PF16350"/>
    </source>
</evidence>
<organism evidence="7 8">
    <name type="scientific">Ruegeria atlantica</name>
    <dbReference type="NCBI Taxonomy" id="81569"/>
    <lineage>
        <taxon>Bacteria</taxon>
        <taxon>Pseudomonadati</taxon>
        <taxon>Pseudomonadota</taxon>
        <taxon>Alphaproteobacteria</taxon>
        <taxon>Rhodobacterales</taxon>
        <taxon>Roseobacteraceae</taxon>
        <taxon>Ruegeria</taxon>
    </lineage>
</organism>
<evidence type="ECO:0000256" key="1">
    <source>
        <dbReference type="ARBA" id="ARBA00008609"/>
    </source>
</evidence>
<evidence type="ECO:0000259" key="3">
    <source>
        <dbReference type="Pfam" id="PF01266"/>
    </source>
</evidence>
<protein>
    <submittedName>
        <fullName evidence="7">FAD-dependent oxidoreductase</fullName>
    </submittedName>
</protein>
<dbReference type="PANTHER" id="PTHR43757:SF2">
    <property type="entry name" value="AMINOMETHYLTRANSFERASE, MITOCHONDRIAL"/>
    <property type="match status" value="1"/>
</dbReference>
<evidence type="ECO:0000313" key="8">
    <source>
        <dbReference type="Proteomes" id="UP000599383"/>
    </source>
</evidence>
<dbReference type="Pfam" id="PF01571">
    <property type="entry name" value="GCV_T"/>
    <property type="match status" value="1"/>
</dbReference>
<comment type="similarity">
    <text evidence="1">Belongs to the GcvT family.</text>
</comment>
<dbReference type="InterPro" id="IPR036188">
    <property type="entry name" value="FAD/NAD-bd_sf"/>
</dbReference>
<dbReference type="InterPro" id="IPR029043">
    <property type="entry name" value="GcvT/YgfZ_C"/>
</dbReference>
<feature type="domain" description="GCVT N-terminal" evidence="4">
    <location>
        <begin position="424"/>
        <end position="698"/>
    </location>
</feature>
<dbReference type="Pfam" id="PF01266">
    <property type="entry name" value="DAO"/>
    <property type="match status" value="1"/>
</dbReference>
<evidence type="ECO:0000313" key="7">
    <source>
        <dbReference type="EMBL" id="NOD30430.1"/>
    </source>
</evidence>
<reference evidence="7 8" key="1">
    <citation type="submission" date="2019-12" db="EMBL/GenBank/DDBJ databases">
        <title>Ruegeria JWLKs population differentiation of coral mucus and skeleton niches.</title>
        <authorList>
            <person name="Luo D."/>
        </authorList>
    </citation>
    <scope>NUCLEOTIDE SEQUENCE [LARGE SCALE GENOMIC DNA]</scope>
    <source>
        <strain evidence="7 8">HKCCD6238</strain>
    </source>
</reference>
<dbReference type="SUPFAM" id="SSF51905">
    <property type="entry name" value="FAD/NAD(P)-binding domain"/>
    <property type="match status" value="1"/>
</dbReference>
<feature type="domain" description="FAD dependent oxidoreductase central" evidence="6">
    <location>
        <begin position="367"/>
        <end position="420"/>
    </location>
</feature>
<comment type="caution">
    <text evidence="7">The sequence shown here is derived from an EMBL/GenBank/DDBJ whole genome shotgun (WGS) entry which is preliminary data.</text>
</comment>
<evidence type="ECO:0000259" key="5">
    <source>
        <dbReference type="Pfam" id="PF08669"/>
    </source>
</evidence>
<accession>A0ABX1WAU5</accession>
<feature type="domain" description="Aminomethyltransferase C-terminal" evidence="5">
    <location>
        <begin position="721"/>
        <end position="797"/>
    </location>
</feature>
<name>A0ABX1WAU5_9RHOB</name>
<dbReference type="InterPro" id="IPR006222">
    <property type="entry name" value="GCVT_N"/>
</dbReference>
<dbReference type="SUPFAM" id="SSF54373">
    <property type="entry name" value="FAD-linked reductases, C-terminal domain"/>
    <property type="match status" value="1"/>
</dbReference>
<dbReference type="Gene3D" id="3.50.50.60">
    <property type="entry name" value="FAD/NAD(P)-binding domain"/>
    <property type="match status" value="1"/>
</dbReference>
<sequence length="805" mass="89045">MKTHAQAVVIGGGLAGTSILYHLAKLGWTDSILLERDELTSGSTWHAAANIHGLHDNNNITRIQHYTMNLYKELEKETGQSCGVFQPGSLYLAQTEEREQQLRLQEAKARFYGLNFHEVSREEAKELHPLAQFDDIRCIMYEPDGGNVDPSGVPHAYAAGARAMGATIERFCPVIATEQQPDGSWIVRTPKGDIHAQWVVNAAGLWGREVAALAGLTLPLQPTEHQYFVTESIDEVASLGRRLPSIADRDGEYYFRQEGNGLLIGAYEKDMKFWAEDGTPLDFAHDLFPDDLDRIMENVIRATERVPVAATAGVKRVINGPMIWSPDANMLWGPVPELKNYFLCGGLIPGFSQSGGLGLLAAQWMIEGEPQYDMFAWDLARFGDWADKKFTKARVEDAYTHRFKIHFPNEERSAGRPARVRPAYEMQKQMGCVFGLNCGWEHPLWFADEPGTEETTGFTRQNWFDPVGREVQMLRDSVGVIDISNFANYVIKGPGAYDWLDRLVANRVPTEIGRSCLTPLISVRGGVAGDFTVTQLAEDEYMMIGSGMAERYHQRFFQMVEMPQGTTLDVATDRIAGFNIAGPKSREALARLTNADLSNEAFRFMRSRKITVAGVDCVAIRVSFTGDLGWELHCAETDQVALYSALLEAAEDCGGGPVGGRALGSLRIEKGYGSWGREYSQEYWPQEVGLTGLIKLDKDFLHKDAYLSIKDKAPREVLSIFELDVTEDADATGSEPIFTPDGVPVGRVTSGAYGYSVGKSLALGFRNPEVAQPGDEVVIQVIGKTHKARVLAEAPFDPLGGRLRG</sequence>
<keyword evidence="2" id="KW-0560">Oxidoreductase</keyword>
<dbReference type="Pfam" id="PF16350">
    <property type="entry name" value="FAO_M"/>
    <property type="match status" value="1"/>
</dbReference>
<dbReference type="InterPro" id="IPR028896">
    <property type="entry name" value="GcvT/YgfZ/DmdA"/>
</dbReference>
<keyword evidence="8" id="KW-1185">Reference proteome</keyword>
<dbReference type="Gene3D" id="3.30.1360.120">
    <property type="entry name" value="Probable tRNA modification gtpase trme, domain 1"/>
    <property type="match status" value="1"/>
</dbReference>
<dbReference type="PANTHER" id="PTHR43757">
    <property type="entry name" value="AMINOMETHYLTRANSFERASE"/>
    <property type="match status" value="1"/>
</dbReference>
<dbReference type="RefSeq" id="WP_171363361.1">
    <property type="nucleotide sequence ID" value="NZ_WVQY01000002.1"/>
</dbReference>
<dbReference type="Gene3D" id="2.40.30.110">
    <property type="entry name" value="Aminomethyltransferase beta-barrel domains"/>
    <property type="match status" value="1"/>
</dbReference>
<gene>
    <name evidence="7" type="ORF">GS617_09145</name>
</gene>
<dbReference type="SUPFAM" id="SSF103025">
    <property type="entry name" value="Folate-binding domain"/>
    <property type="match status" value="1"/>
</dbReference>
<dbReference type="Proteomes" id="UP000599383">
    <property type="component" value="Unassembled WGS sequence"/>
</dbReference>
<dbReference type="InterPro" id="IPR013977">
    <property type="entry name" value="GcvT_C"/>
</dbReference>
<evidence type="ECO:0000259" key="4">
    <source>
        <dbReference type="Pfam" id="PF01571"/>
    </source>
</evidence>
<dbReference type="EMBL" id="WVQY01000002">
    <property type="protein sequence ID" value="NOD30430.1"/>
    <property type="molecule type" value="Genomic_DNA"/>
</dbReference>
<dbReference type="Gene3D" id="3.30.70.1400">
    <property type="entry name" value="Aminomethyltransferase beta-barrel domains"/>
    <property type="match status" value="1"/>
</dbReference>
<dbReference type="Gene3D" id="3.30.9.10">
    <property type="entry name" value="D-Amino Acid Oxidase, subunit A, domain 2"/>
    <property type="match status" value="1"/>
</dbReference>
<evidence type="ECO:0000256" key="2">
    <source>
        <dbReference type="ARBA" id="ARBA00023002"/>
    </source>
</evidence>
<dbReference type="InterPro" id="IPR027266">
    <property type="entry name" value="TrmE/GcvT-like"/>
</dbReference>